<evidence type="ECO:0000313" key="1">
    <source>
        <dbReference type="EMBL" id="NID12047.1"/>
    </source>
</evidence>
<name>A0ABX0QME3_9BACT</name>
<organism evidence="1 2">
    <name type="scientific">Fibrivirga algicola</name>
    <dbReference type="NCBI Taxonomy" id="2950420"/>
    <lineage>
        <taxon>Bacteria</taxon>
        <taxon>Pseudomonadati</taxon>
        <taxon>Bacteroidota</taxon>
        <taxon>Cytophagia</taxon>
        <taxon>Cytophagales</taxon>
        <taxon>Spirosomataceae</taxon>
        <taxon>Fibrivirga</taxon>
    </lineage>
</organism>
<dbReference type="Gene3D" id="2.60.40.10">
    <property type="entry name" value="Immunoglobulins"/>
    <property type="match status" value="1"/>
</dbReference>
<sequence length="131" mass="14372">MRSISTKKHISYVLMCFVFLGCQSKPTSTTFFPKDTIDLGAVSSGDSIDFVVDVKNPTDNEAKVADIRGTCGCIKVKNYPAVLKPSEAGTINATYYSKFDKKSAGPLYKSIVLRSDKKPFIHAIQVKVNVE</sequence>
<reference evidence="1" key="1">
    <citation type="submission" date="2024-05" db="EMBL/GenBank/DDBJ databases">
        <authorList>
            <person name="Jung D.-H."/>
        </authorList>
    </citation>
    <scope>NUCLEOTIDE SEQUENCE</scope>
    <source>
        <strain evidence="1">JA-25</strain>
    </source>
</reference>
<protein>
    <submittedName>
        <fullName evidence="1">DUF1573 domain-containing protein</fullName>
    </submittedName>
</protein>
<keyword evidence="2" id="KW-1185">Reference proteome</keyword>
<dbReference type="PROSITE" id="PS51257">
    <property type="entry name" value="PROKAR_LIPOPROTEIN"/>
    <property type="match status" value="1"/>
</dbReference>
<dbReference type="Pfam" id="PF07610">
    <property type="entry name" value="DUF1573"/>
    <property type="match status" value="1"/>
</dbReference>
<accession>A0ABX0QME3</accession>
<dbReference type="InterPro" id="IPR013783">
    <property type="entry name" value="Ig-like_fold"/>
</dbReference>
<evidence type="ECO:0000313" key="2">
    <source>
        <dbReference type="Proteomes" id="UP000606008"/>
    </source>
</evidence>
<gene>
    <name evidence="1" type="ORF">F7231_17880</name>
</gene>
<comment type="caution">
    <text evidence="1">The sequence shown here is derived from an EMBL/GenBank/DDBJ whole genome shotgun (WGS) entry which is preliminary data.</text>
</comment>
<proteinExistence type="predicted"/>
<dbReference type="InterPro" id="IPR011467">
    <property type="entry name" value="DUF1573"/>
</dbReference>
<dbReference type="EMBL" id="WAEL01000006">
    <property type="protein sequence ID" value="NID12047.1"/>
    <property type="molecule type" value="Genomic_DNA"/>
</dbReference>
<dbReference type="RefSeq" id="WP_166692913.1">
    <property type="nucleotide sequence ID" value="NZ_WAEL01000006.1"/>
</dbReference>
<dbReference type="Proteomes" id="UP000606008">
    <property type="component" value="Unassembled WGS sequence"/>
</dbReference>